<feature type="active site" description="Proton acceptor" evidence="8">
    <location>
        <position position="63"/>
    </location>
</feature>
<evidence type="ECO:0000313" key="10">
    <source>
        <dbReference type="EMBL" id="EFI35348.1"/>
    </source>
</evidence>
<dbReference type="InterPro" id="IPR013785">
    <property type="entry name" value="Aldolase_TIM"/>
</dbReference>
<feature type="active site" description="Proton acceptor" evidence="8">
    <location>
        <position position="52"/>
    </location>
</feature>
<dbReference type="OrthoDB" id="9804578at2"/>
<evidence type="ECO:0000256" key="1">
    <source>
        <dbReference type="ARBA" id="ARBA00004733"/>
    </source>
</evidence>
<dbReference type="eggNOG" id="COG0159">
    <property type="taxonomic scope" value="Bacteria"/>
</dbReference>
<evidence type="ECO:0000256" key="3">
    <source>
        <dbReference type="ARBA" id="ARBA00022605"/>
    </source>
</evidence>
<dbReference type="InterPro" id="IPR002028">
    <property type="entry name" value="Trp_synthase_suA"/>
</dbReference>
<dbReference type="GO" id="GO:0005829">
    <property type="term" value="C:cytosol"/>
    <property type="evidence" value="ECO:0007669"/>
    <property type="project" value="TreeGrafter"/>
</dbReference>
<dbReference type="InterPro" id="IPR018204">
    <property type="entry name" value="Trp_synthase_alpha_AS"/>
</dbReference>
<dbReference type="InterPro" id="IPR011060">
    <property type="entry name" value="RibuloseP-bd_barrel"/>
</dbReference>
<dbReference type="CDD" id="cd04724">
    <property type="entry name" value="Tryptophan_synthase_alpha"/>
    <property type="match status" value="1"/>
</dbReference>
<evidence type="ECO:0000256" key="9">
    <source>
        <dbReference type="RuleBase" id="RU003662"/>
    </source>
</evidence>
<dbReference type="GO" id="GO:0004834">
    <property type="term" value="F:tryptophan synthase activity"/>
    <property type="evidence" value="ECO:0007669"/>
    <property type="project" value="UniProtKB-UniRule"/>
</dbReference>
<keyword evidence="11" id="KW-1185">Reference proteome</keyword>
<evidence type="ECO:0000256" key="4">
    <source>
        <dbReference type="ARBA" id="ARBA00022822"/>
    </source>
</evidence>
<protein>
    <recommendedName>
        <fullName evidence="8">Tryptophan synthase alpha chain</fullName>
        <ecNumber evidence="8">4.2.1.20</ecNumber>
    </recommendedName>
</protein>
<dbReference type="UniPathway" id="UPA00035">
    <property type="reaction ID" value="UER00044"/>
</dbReference>
<evidence type="ECO:0000256" key="2">
    <source>
        <dbReference type="ARBA" id="ARBA00011270"/>
    </source>
</evidence>
<dbReference type="HAMAP" id="MF_00131">
    <property type="entry name" value="Trp_synth_alpha"/>
    <property type="match status" value="1"/>
</dbReference>
<dbReference type="EC" id="4.2.1.20" evidence="8"/>
<keyword evidence="6 8" id="KW-0456">Lyase</keyword>
<evidence type="ECO:0000313" key="11">
    <source>
        <dbReference type="Proteomes" id="UP000005496"/>
    </source>
</evidence>
<dbReference type="NCBIfam" id="TIGR00262">
    <property type="entry name" value="trpA"/>
    <property type="match status" value="1"/>
</dbReference>
<comment type="subunit">
    <text evidence="2 8">Tetramer of two alpha and two beta chains.</text>
</comment>
<evidence type="ECO:0000256" key="7">
    <source>
        <dbReference type="ARBA" id="ARBA00049047"/>
    </source>
</evidence>
<dbReference type="AlphaFoldDB" id="D6SKY7"/>
<comment type="caution">
    <text evidence="10">The sequence shown here is derived from an EMBL/GenBank/DDBJ whole genome shotgun (WGS) entry which is preliminary data.</text>
</comment>
<comment type="function">
    <text evidence="8">The alpha subunit is responsible for the aldol cleavage of indoleglycerol phosphate to indole and glyceraldehyde 3-phosphate.</text>
</comment>
<evidence type="ECO:0000256" key="6">
    <source>
        <dbReference type="ARBA" id="ARBA00023239"/>
    </source>
</evidence>
<comment type="catalytic activity">
    <reaction evidence="7 8">
        <text>(1S,2R)-1-C-(indol-3-yl)glycerol 3-phosphate + L-serine = D-glyceraldehyde 3-phosphate + L-tryptophan + H2O</text>
        <dbReference type="Rhea" id="RHEA:10532"/>
        <dbReference type="ChEBI" id="CHEBI:15377"/>
        <dbReference type="ChEBI" id="CHEBI:33384"/>
        <dbReference type="ChEBI" id="CHEBI:57912"/>
        <dbReference type="ChEBI" id="CHEBI:58866"/>
        <dbReference type="ChEBI" id="CHEBI:59776"/>
        <dbReference type="EC" id="4.2.1.20"/>
    </reaction>
</comment>
<evidence type="ECO:0000256" key="8">
    <source>
        <dbReference type="HAMAP-Rule" id="MF_00131"/>
    </source>
</evidence>
<name>D6SKY7_9BACT</name>
<reference evidence="10" key="1">
    <citation type="submission" date="2010-05" db="EMBL/GenBank/DDBJ databases">
        <title>The draft genome of Desulfonatronospira thiodismutans ASO3-1.</title>
        <authorList>
            <consortium name="US DOE Joint Genome Institute (JGI-PGF)"/>
            <person name="Lucas S."/>
            <person name="Copeland A."/>
            <person name="Lapidus A."/>
            <person name="Cheng J.-F."/>
            <person name="Bruce D."/>
            <person name="Goodwin L."/>
            <person name="Pitluck S."/>
            <person name="Chertkov O."/>
            <person name="Brettin T."/>
            <person name="Detter J.C."/>
            <person name="Han C."/>
            <person name="Land M.L."/>
            <person name="Hauser L."/>
            <person name="Kyrpides N."/>
            <person name="Mikhailova N."/>
            <person name="Muyzer G."/>
            <person name="Woyke T."/>
        </authorList>
    </citation>
    <scope>NUCLEOTIDE SEQUENCE [LARGE SCALE GENOMIC DNA]</scope>
    <source>
        <strain evidence="10">ASO3-1</strain>
    </source>
</reference>
<comment type="similarity">
    <text evidence="8 9">Belongs to the TrpA family.</text>
</comment>
<gene>
    <name evidence="8" type="primary">trpA</name>
    <name evidence="10" type="ORF">Dthio_PD2763</name>
</gene>
<dbReference type="PANTHER" id="PTHR43406">
    <property type="entry name" value="TRYPTOPHAN SYNTHASE, ALPHA CHAIN"/>
    <property type="match status" value="1"/>
</dbReference>
<keyword evidence="5 8" id="KW-0057">Aromatic amino acid biosynthesis</keyword>
<dbReference type="SUPFAM" id="SSF51366">
    <property type="entry name" value="Ribulose-phoshate binding barrel"/>
    <property type="match status" value="1"/>
</dbReference>
<dbReference type="Gene3D" id="3.20.20.70">
    <property type="entry name" value="Aldolase class I"/>
    <property type="match status" value="1"/>
</dbReference>
<dbReference type="Pfam" id="PF00290">
    <property type="entry name" value="Trp_syntA"/>
    <property type="match status" value="1"/>
</dbReference>
<evidence type="ECO:0000256" key="5">
    <source>
        <dbReference type="ARBA" id="ARBA00023141"/>
    </source>
</evidence>
<keyword evidence="4 8" id="KW-0822">Tryptophan biosynthesis</keyword>
<sequence length="255" mass="28136">MHHDNILTRKIQGAVDSGRKALIPFVPAGFPSRERFWDVILELDDQGADVIEIGVPFSDPVADGPVVEKASIRCLEQGVNLDWIFEGLARHRKDIQAGLVFMGYFNPFLQYGVERLSGACKEAGVSGLIIPDLILEEARPYKEVLEENNLAYIPLVGLNTSIERLQEYARLCPAFVYVVSVMGITGTKSGSMQVLGDKLRQVQDTFECPVALGFGISSKDQLESIEEHVDAVVFGSALINHLDEGKSPREFMAGW</sequence>
<organism evidence="10 11">
    <name type="scientific">Desulfonatronospira thiodismutans ASO3-1</name>
    <dbReference type="NCBI Taxonomy" id="555779"/>
    <lineage>
        <taxon>Bacteria</taxon>
        <taxon>Pseudomonadati</taxon>
        <taxon>Thermodesulfobacteriota</taxon>
        <taxon>Desulfovibrionia</taxon>
        <taxon>Desulfovibrionales</taxon>
        <taxon>Desulfonatronovibrionaceae</taxon>
        <taxon>Desulfonatronospira</taxon>
    </lineage>
</organism>
<dbReference type="Proteomes" id="UP000005496">
    <property type="component" value="Unassembled WGS sequence"/>
</dbReference>
<keyword evidence="3 8" id="KW-0028">Amino-acid biosynthesis</keyword>
<dbReference type="PANTHER" id="PTHR43406:SF1">
    <property type="entry name" value="TRYPTOPHAN SYNTHASE ALPHA CHAIN, CHLOROPLASTIC"/>
    <property type="match status" value="1"/>
</dbReference>
<dbReference type="RefSeq" id="WP_008868480.1">
    <property type="nucleotide sequence ID" value="NZ_ACJN02000001.1"/>
</dbReference>
<proteinExistence type="inferred from homology"/>
<dbReference type="PROSITE" id="PS00167">
    <property type="entry name" value="TRP_SYNTHASE_ALPHA"/>
    <property type="match status" value="1"/>
</dbReference>
<dbReference type="EMBL" id="ACJN02000001">
    <property type="protein sequence ID" value="EFI35348.1"/>
    <property type="molecule type" value="Genomic_DNA"/>
</dbReference>
<comment type="pathway">
    <text evidence="1 8">Amino-acid biosynthesis; L-tryptophan biosynthesis; L-tryptophan from chorismate: step 5/5.</text>
</comment>
<accession>D6SKY7</accession>